<proteinExistence type="predicted"/>
<evidence type="ECO:0000313" key="3">
    <source>
        <dbReference type="EMBL" id="TVY29660.1"/>
    </source>
</evidence>
<keyword evidence="1" id="KW-0175">Coiled coil</keyword>
<dbReference type="AlphaFoldDB" id="A0A8H8RA81"/>
<evidence type="ECO:0000256" key="2">
    <source>
        <dbReference type="SAM" id="MobiDB-lite"/>
    </source>
</evidence>
<keyword evidence="4" id="KW-1185">Reference proteome</keyword>
<accession>A0A8H8RA81</accession>
<feature type="compositionally biased region" description="Polar residues" evidence="2">
    <location>
        <begin position="96"/>
        <end position="106"/>
    </location>
</feature>
<evidence type="ECO:0000313" key="4">
    <source>
        <dbReference type="Proteomes" id="UP000431533"/>
    </source>
</evidence>
<name>A0A8H8RA81_9HELO</name>
<evidence type="ECO:0000256" key="1">
    <source>
        <dbReference type="SAM" id="Coils"/>
    </source>
</evidence>
<feature type="region of interest" description="Disordered" evidence="2">
    <location>
        <begin position="258"/>
        <end position="281"/>
    </location>
</feature>
<protein>
    <submittedName>
        <fullName evidence="3">Uncharacterized protein</fullName>
    </submittedName>
</protein>
<feature type="coiled-coil region" evidence="1">
    <location>
        <begin position="150"/>
        <end position="205"/>
    </location>
</feature>
<organism evidence="3 4">
    <name type="scientific">Lachnellula hyalina</name>
    <dbReference type="NCBI Taxonomy" id="1316788"/>
    <lineage>
        <taxon>Eukaryota</taxon>
        <taxon>Fungi</taxon>
        <taxon>Dikarya</taxon>
        <taxon>Ascomycota</taxon>
        <taxon>Pezizomycotina</taxon>
        <taxon>Leotiomycetes</taxon>
        <taxon>Helotiales</taxon>
        <taxon>Lachnaceae</taxon>
        <taxon>Lachnellula</taxon>
    </lineage>
</organism>
<comment type="caution">
    <text evidence="3">The sequence shown here is derived from an EMBL/GenBank/DDBJ whole genome shotgun (WGS) entry which is preliminary data.</text>
</comment>
<feature type="region of interest" description="Disordered" evidence="2">
    <location>
        <begin position="87"/>
        <end position="144"/>
    </location>
</feature>
<feature type="compositionally biased region" description="Polar residues" evidence="2">
    <location>
        <begin position="267"/>
        <end position="281"/>
    </location>
</feature>
<dbReference type="Proteomes" id="UP000431533">
    <property type="component" value="Unassembled WGS sequence"/>
</dbReference>
<dbReference type="RefSeq" id="XP_031008447.1">
    <property type="nucleotide sequence ID" value="XM_031145949.1"/>
</dbReference>
<dbReference type="OrthoDB" id="4448936at2759"/>
<gene>
    <name evidence="3" type="ORF">LHYA1_G000960</name>
</gene>
<reference evidence="3 4" key="1">
    <citation type="submission" date="2018-05" db="EMBL/GenBank/DDBJ databases">
        <title>Genome sequencing and assembly of the regulated plant pathogen Lachnellula willkommii and related sister species for the development of diagnostic species identification markers.</title>
        <authorList>
            <person name="Giroux E."/>
            <person name="Bilodeau G."/>
        </authorList>
    </citation>
    <scope>NUCLEOTIDE SEQUENCE [LARGE SCALE GENOMIC DNA]</scope>
    <source>
        <strain evidence="3 4">CBS 185.66</strain>
    </source>
</reference>
<dbReference type="EMBL" id="QGMH01000015">
    <property type="protein sequence ID" value="TVY29660.1"/>
    <property type="molecule type" value="Genomic_DNA"/>
</dbReference>
<dbReference type="GeneID" id="41981158"/>
<sequence length="281" mass="31703">MSFGRLGIAHIPVVHRQFSSPTNSRYAESLSSQDDVTQDNKDVLLERLNDLMQRLTKNGPSIEDKAVTNMHHLVDGIETLMREKPQAPNLDDLDTGSESGNTSEQGSLWAPSLPRSPIQNIRLRLPDSGREPPTSAPKQEMTASKATEIAKAAEELAVQLAKTAMELQIRKDESDHIHDLLVHRAEKAAERILLLEYRVAEMEDDFSSNQSELKFLRIQLQAIEAQCSQYIPLSRDKELAESITKWKFDWEEIDRKSKARRKKCQGSRPNSDDSATIVNGF</sequence>